<evidence type="ECO:0000256" key="1">
    <source>
        <dbReference type="ARBA" id="ARBA00006594"/>
    </source>
</evidence>
<proteinExistence type="inferred from homology"/>
<reference evidence="7 8" key="1">
    <citation type="submission" date="2022-02" db="EMBL/GenBank/DDBJ databases">
        <authorList>
            <person name="Tian F."/>
            <person name="Li J."/>
            <person name="Li F."/>
            <person name="Tong Y."/>
        </authorList>
    </citation>
    <scope>NUCLEOTIDE SEQUENCE [LARGE SCALE GENOMIC DNA]</scope>
</reference>
<name>A0AAE9GCX0_9CAUD</name>
<dbReference type="GO" id="GO:0043565">
    <property type="term" value="F:sequence-specific DNA binding"/>
    <property type="evidence" value="ECO:0007669"/>
    <property type="project" value="TreeGrafter"/>
</dbReference>
<keyword evidence="4 7" id="KW-0808">Transferase</keyword>
<comment type="catalytic activity">
    <reaction evidence="6">
        <text>a 2'-deoxyadenosine in DNA + S-adenosyl-L-methionine = an N(6)-methyl-2'-deoxyadenosine in DNA + S-adenosyl-L-homocysteine + H(+)</text>
        <dbReference type="Rhea" id="RHEA:15197"/>
        <dbReference type="Rhea" id="RHEA-COMP:12418"/>
        <dbReference type="Rhea" id="RHEA-COMP:12419"/>
        <dbReference type="ChEBI" id="CHEBI:15378"/>
        <dbReference type="ChEBI" id="CHEBI:57856"/>
        <dbReference type="ChEBI" id="CHEBI:59789"/>
        <dbReference type="ChEBI" id="CHEBI:90615"/>
        <dbReference type="ChEBI" id="CHEBI:90616"/>
        <dbReference type="EC" id="2.1.1.72"/>
    </reaction>
</comment>
<dbReference type="Pfam" id="PF02086">
    <property type="entry name" value="MethyltransfD12"/>
    <property type="match status" value="1"/>
</dbReference>
<dbReference type="PROSITE" id="PS00092">
    <property type="entry name" value="N6_MTASE"/>
    <property type="match status" value="1"/>
</dbReference>
<dbReference type="InterPro" id="IPR023095">
    <property type="entry name" value="Ade_MeTrfase_dom_2"/>
</dbReference>
<dbReference type="GO" id="GO:1904047">
    <property type="term" value="F:S-adenosyl-L-methionine binding"/>
    <property type="evidence" value="ECO:0007669"/>
    <property type="project" value="TreeGrafter"/>
</dbReference>
<keyword evidence="8" id="KW-1185">Reference proteome</keyword>
<dbReference type="InterPro" id="IPR029063">
    <property type="entry name" value="SAM-dependent_MTases_sf"/>
</dbReference>
<gene>
    <name evidence="7" type="primary">fokIM</name>
    <name evidence="7" type="ORF">EHEKIMEA_00097</name>
</gene>
<dbReference type="PIRSF" id="PIRSF000398">
    <property type="entry name" value="M_m6A_EcoRV"/>
    <property type="match status" value="1"/>
</dbReference>
<dbReference type="GO" id="GO:0009007">
    <property type="term" value="F:site-specific DNA-methyltransferase (adenine-specific) activity"/>
    <property type="evidence" value="ECO:0007669"/>
    <property type="project" value="UniProtKB-EC"/>
</dbReference>
<dbReference type="RefSeq" id="YP_010665790.1">
    <property type="nucleotide sequence ID" value="NC_070937.1"/>
</dbReference>
<dbReference type="GO" id="GO:0009307">
    <property type="term" value="P:DNA restriction-modification system"/>
    <property type="evidence" value="ECO:0007669"/>
    <property type="project" value="InterPro"/>
</dbReference>
<evidence type="ECO:0000313" key="8">
    <source>
        <dbReference type="Proteomes" id="UP000832072"/>
    </source>
</evidence>
<evidence type="ECO:0000256" key="4">
    <source>
        <dbReference type="ARBA" id="ARBA00022679"/>
    </source>
</evidence>
<dbReference type="Gene3D" id="3.40.50.150">
    <property type="entry name" value="Vaccinia Virus protein VP39"/>
    <property type="match status" value="1"/>
</dbReference>
<dbReference type="PRINTS" id="PR00505">
    <property type="entry name" value="D12N6MTFRASE"/>
</dbReference>
<dbReference type="InterPro" id="IPR012263">
    <property type="entry name" value="M_m6A_EcoRV"/>
</dbReference>
<dbReference type="InterPro" id="IPR012327">
    <property type="entry name" value="MeTrfase_D12"/>
</dbReference>
<dbReference type="EMBL" id="OM638103">
    <property type="protein sequence ID" value="UNY46979.1"/>
    <property type="molecule type" value="Genomic_DNA"/>
</dbReference>
<evidence type="ECO:0000256" key="5">
    <source>
        <dbReference type="ARBA" id="ARBA00022691"/>
    </source>
</evidence>
<evidence type="ECO:0000313" key="7">
    <source>
        <dbReference type="EMBL" id="UNY46979.1"/>
    </source>
</evidence>
<dbReference type="NCBIfam" id="TIGR00571">
    <property type="entry name" value="dam"/>
    <property type="match status" value="1"/>
</dbReference>
<evidence type="ECO:0000256" key="3">
    <source>
        <dbReference type="ARBA" id="ARBA00022603"/>
    </source>
</evidence>
<dbReference type="GO" id="GO:0006298">
    <property type="term" value="P:mismatch repair"/>
    <property type="evidence" value="ECO:0007669"/>
    <property type="project" value="TreeGrafter"/>
</dbReference>
<sequence>MLGAIPYTGNKQSLLKDIIPLFPTDHKRFVDCFCGGLSVSLNVEGPVLANDIQKPLIDMYEWMKKAHYETPMRRIRGYGLSKTNKRSYEAVRALYNRDKDPMLLYLLIQHSFSNMMRFSGDKFNSPFGHRTITRNTEKRWNHFKAKKDIQFANCHYSDLGIQETDFVYCDPPYLITEAAYNALWNEDEERKLLLWLDSLSSRGIKFALSNVIEHRGLKNQILIDWMQSYNVVYLNKNYVFNHHHSDKKETVEVFIKNY</sequence>
<protein>
    <recommendedName>
        <fullName evidence="2">site-specific DNA-methyltransferase (adenine-specific)</fullName>
        <ecNumber evidence="2">2.1.1.72</ecNumber>
    </recommendedName>
</protein>
<dbReference type="Gene3D" id="1.10.1020.10">
    <property type="entry name" value="Adenine-specific Methyltransferase, Domain 2"/>
    <property type="match status" value="1"/>
</dbReference>
<dbReference type="SUPFAM" id="SSF53335">
    <property type="entry name" value="S-adenosyl-L-methionine-dependent methyltransferases"/>
    <property type="match status" value="1"/>
</dbReference>
<evidence type="ECO:0000256" key="6">
    <source>
        <dbReference type="ARBA" id="ARBA00047942"/>
    </source>
</evidence>
<dbReference type="EC" id="2.1.1.72" evidence="2"/>
<organism evidence="7 8">
    <name type="scientific">Cronobacter phage LPCS28</name>
    <dbReference type="NCBI Taxonomy" id="2924885"/>
    <lineage>
        <taxon>Viruses</taxon>
        <taxon>Duplodnaviria</taxon>
        <taxon>Heunggongvirae</taxon>
        <taxon>Uroviricota</taxon>
        <taxon>Caudoviricetes</taxon>
        <taxon>Pantevenvirales</taxon>
        <taxon>Straboviridae</taxon>
        <taxon>Nanhuvirus</taxon>
        <taxon>Nanhuvirus LPCS28</taxon>
    </lineage>
</organism>
<dbReference type="PANTHER" id="PTHR30481">
    <property type="entry name" value="DNA ADENINE METHYLASE"/>
    <property type="match status" value="1"/>
</dbReference>
<evidence type="ECO:0000256" key="2">
    <source>
        <dbReference type="ARBA" id="ARBA00011900"/>
    </source>
</evidence>
<dbReference type="GO" id="GO:0032259">
    <property type="term" value="P:methylation"/>
    <property type="evidence" value="ECO:0007669"/>
    <property type="project" value="UniProtKB-KW"/>
</dbReference>
<keyword evidence="3 7" id="KW-0489">Methyltransferase</keyword>
<dbReference type="InterPro" id="IPR002052">
    <property type="entry name" value="DNA_methylase_N6_adenine_CS"/>
</dbReference>
<dbReference type="PANTHER" id="PTHR30481:SF3">
    <property type="entry name" value="DNA ADENINE METHYLASE"/>
    <property type="match status" value="1"/>
</dbReference>
<dbReference type="KEGG" id="vg:77941864"/>
<dbReference type="GeneID" id="77941864"/>
<comment type="similarity">
    <text evidence="1">Belongs to the N(4)/N(6)-methyltransferase family.</text>
</comment>
<accession>A0AAE9GCX0</accession>
<keyword evidence="5" id="KW-0949">S-adenosyl-L-methionine</keyword>
<dbReference type="Proteomes" id="UP000832072">
    <property type="component" value="Segment"/>
</dbReference>